<evidence type="ECO:0000313" key="2">
    <source>
        <dbReference type="Proteomes" id="UP001526143"/>
    </source>
</evidence>
<dbReference type="Gene3D" id="1.20.1260.10">
    <property type="match status" value="1"/>
</dbReference>
<gene>
    <name evidence="1" type="ORF">OGM63_24260</name>
</gene>
<evidence type="ECO:0000313" key="1">
    <source>
        <dbReference type="EMBL" id="MCV3216583.1"/>
    </source>
</evidence>
<keyword evidence="2" id="KW-1185">Reference proteome</keyword>
<accession>A0ABT3B5B8</accession>
<dbReference type="Proteomes" id="UP001526143">
    <property type="component" value="Unassembled WGS sequence"/>
</dbReference>
<dbReference type="SUPFAM" id="SSF47240">
    <property type="entry name" value="Ferritin-like"/>
    <property type="match status" value="1"/>
</dbReference>
<reference evidence="1 2" key="1">
    <citation type="submission" date="2022-10" db="EMBL/GenBank/DDBJ databases">
        <title>Identification of biosynthetic pathway for the production of the potent trypsin inhibitor radiosumin.</title>
        <authorList>
            <person name="Fewer D.P."/>
            <person name="Delbaje E."/>
            <person name="Ouyang X."/>
            <person name="Agostino P.D."/>
            <person name="Wahlsten M."/>
            <person name="Jokela J."/>
            <person name="Permi P."/>
            <person name="Haapaniemi E."/>
            <person name="Koistinen H."/>
        </authorList>
    </citation>
    <scope>NUCLEOTIDE SEQUENCE [LARGE SCALE GENOMIC DNA]</scope>
    <source>
        <strain evidence="1 2">NIES-515</strain>
    </source>
</reference>
<dbReference type="RefSeq" id="WP_263748239.1">
    <property type="nucleotide sequence ID" value="NZ_JAOWRF010000342.1"/>
</dbReference>
<sequence>MNIWEQIVRDKGQEFLDFVIVVNVNFYFAELEIIDLCAKWIPRRSILKEKFLLVHHAADEIRHSEQFKAGVESLELEWDKLDFSKYRISDVSDRFSKMRESDDELEVLVGLNLYAEGVLAIEELLQLDRNASQYFPAFHQILKDEGMHLGYGKEVLRRLINESPENRERAQAYCNWCREHLKQYHGSDISPVIDQAAKFGLIDNNFREKTVERFVTVMSSVGLSAA</sequence>
<dbReference type="InterPro" id="IPR009078">
    <property type="entry name" value="Ferritin-like_SF"/>
</dbReference>
<name>A0ABT3B5B8_9CYAN</name>
<comment type="caution">
    <text evidence="1">The sequence shown here is derived from an EMBL/GenBank/DDBJ whole genome shotgun (WGS) entry which is preliminary data.</text>
</comment>
<dbReference type="EMBL" id="JAOWRF010000342">
    <property type="protein sequence ID" value="MCV3216583.1"/>
    <property type="molecule type" value="Genomic_DNA"/>
</dbReference>
<proteinExistence type="predicted"/>
<protein>
    <submittedName>
        <fullName evidence="1">Long-chain fatty aldehyde decarbonylase</fullName>
    </submittedName>
</protein>
<organism evidence="1 2">
    <name type="scientific">Plectonema radiosum NIES-515</name>
    <dbReference type="NCBI Taxonomy" id="2986073"/>
    <lineage>
        <taxon>Bacteria</taxon>
        <taxon>Bacillati</taxon>
        <taxon>Cyanobacteriota</taxon>
        <taxon>Cyanophyceae</taxon>
        <taxon>Oscillatoriophycideae</taxon>
        <taxon>Oscillatoriales</taxon>
        <taxon>Microcoleaceae</taxon>
        <taxon>Plectonema</taxon>
    </lineage>
</organism>
<dbReference type="InterPro" id="IPR012347">
    <property type="entry name" value="Ferritin-like"/>
</dbReference>